<dbReference type="Pfam" id="PF00560">
    <property type="entry name" value="LRR_1"/>
    <property type="match status" value="1"/>
</dbReference>
<feature type="compositionally biased region" description="Basic and acidic residues" evidence="5">
    <location>
        <begin position="971"/>
        <end position="989"/>
    </location>
</feature>
<protein>
    <recommendedName>
        <fullName evidence="4">Protein flightless-1 homolog</fullName>
    </recommendedName>
</protein>
<feature type="region of interest" description="Disordered" evidence="5">
    <location>
        <begin position="963"/>
        <end position="989"/>
    </location>
</feature>
<dbReference type="SUPFAM" id="SSF55753">
    <property type="entry name" value="Actin depolymerizing proteins"/>
    <property type="match status" value="6"/>
</dbReference>
<evidence type="ECO:0000256" key="5">
    <source>
        <dbReference type="SAM" id="MobiDB-lite"/>
    </source>
</evidence>
<organism evidence="7 8">
    <name type="scientific">Syphacia muris</name>
    <dbReference type="NCBI Taxonomy" id="451379"/>
    <lineage>
        <taxon>Eukaryota</taxon>
        <taxon>Metazoa</taxon>
        <taxon>Ecdysozoa</taxon>
        <taxon>Nematoda</taxon>
        <taxon>Chromadorea</taxon>
        <taxon>Rhabditida</taxon>
        <taxon>Spirurina</taxon>
        <taxon>Oxyuridomorpha</taxon>
        <taxon>Oxyuroidea</taxon>
        <taxon>Oxyuridae</taxon>
        <taxon>Syphacia</taxon>
    </lineage>
</organism>
<dbReference type="PRINTS" id="PR00597">
    <property type="entry name" value="GELSOLIN"/>
</dbReference>
<dbReference type="Proteomes" id="UP000046393">
    <property type="component" value="Unplaced"/>
</dbReference>
<dbReference type="GO" id="GO:0015629">
    <property type="term" value="C:actin cytoskeleton"/>
    <property type="evidence" value="ECO:0007669"/>
    <property type="project" value="TreeGrafter"/>
</dbReference>
<evidence type="ECO:0000256" key="2">
    <source>
        <dbReference type="ARBA" id="ARBA00022614"/>
    </source>
</evidence>
<dbReference type="SMART" id="SM00262">
    <property type="entry name" value="GEL"/>
    <property type="match status" value="6"/>
</dbReference>
<dbReference type="Gene3D" id="3.80.10.10">
    <property type="entry name" value="Ribonuclease Inhibitor"/>
    <property type="match status" value="3"/>
</dbReference>
<dbReference type="FunFam" id="3.40.20.10:FF:000034">
    <property type="entry name" value="protein flightless-1 homolog isoform X1"/>
    <property type="match status" value="1"/>
</dbReference>
<feature type="domain" description="Gelsolin-like" evidence="6">
    <location>
        <begin position="541"/>
        <end position="618"/>
    </location>
</feature>
<dbReference type="GO" id="GO:0005546">
    <property type="term" value="F:phosphatidylinositol-4,5-bisphosphate binding"/>
    <property type="evidence" value="ECO:0007669"/>
    <property type="project" value="TreeGrafter"/>
</dbReference>
<dbReference type="SMART" id="SM00369">
    <property type="entry name" value="LRR_TYP"/>
    <property type="match status" value="10"/>
</dbReference>
<dbReference type="GO" id="GO:0051014">
    <property type="term" value="P:actin filament severing"/>
    <property type="evidence" value="ECO:0007669"/>
    <property type="project" value="TreeGrafter"/>
</dbReference>
<dbReference type="FunFam" id="3.40.20.10:FF:000031">
    <property type="entry name" value="protein flightless-1 homolog isoform X1"/>
    <property type="match status" value="1"/>
</dbReference>
<dbReference type="GO" id="GO:0051015">
    <property type="term" value="F:actin filament binding"/>
    <property type="evidence" value="ECO:0007669"/>
    <property type="project" value="InterPro"/>
</dbReference>
<dbReference type="CDD" id="cd11290">
    <property type="entry name" value="gelsolin_S1_like"/>
    <property type="match status" value="1"/>
</dbReference>
<dbReference type="InterPro" id="IPR007122">
    <property type="entry name" value="Villin/Gelsolin"/>
</dbReference>
<dbReference type="PANTHER" id="PTHR11977:SF51">
    <property type="entry name" value="PROTEIN FLIGHTLESS-1 HOMOLOG"/>
    <property type="match status" value="1"/>
</dbReference>
<dbReference type="Gene3D" id="3.40.20.10">
    <property type="entry name" value="Severin"/>
    <property type="match status" value="6"/>
</dbReference>
<dbReference type="Pfam" id="PF13855">
    <property type="entry name" value="LRR_8"/>
    <property type="match status" value="2"/>
</dbReference>
<evidence type="ECO:0000256" key="4">
    <source>
        <dbReference type="ARBA" id="ARBA00071559"/>
    </source>
</evidence>
<reference evidence="8" key="1">
    <citation type="submission" date="2017-02" db="UniProtKB">
        <authorList>
            <consortium name="WormBaseParasite"/>
        </authorList>
    </citation>
    <scope>IDENTIFICATION</scope>
</reference>
<dbReference type="CDD" id="cd11280">
    <property type="entry name" value="gelsolin_like"/>
    <property type="match status" value="2"/>
</dbReference>
<dbReference type="WBParaSite" id="SMUV_0000479701-mRNA-1">
    <property type="protein sequence ID" value="SMUV_0000479701-mRNA-1"/>
    <property type="gene ID" value="SMUV_0000479701"/>
</dbReference>
<dbReference type="Pfam" id="PF00626">
    <property type="entry name" value="Gelsolin"/>
    <property type="match status" value="5"/>
</dbReference>
<dbReference type="InterPro" id="IPR032675">
    <property type="entry name" value="LRR_dom_sf"/>
</dbReference>
<comment type="similarity">
    <text evidence="1">Belongs to the villin/gelsolin family.</text>
</comment>
<dbReference type="FunFam" id="3.80.10.10:FF:000050">
    <property type="entry name" value="FLII, actin remodeling protein"/>
    <property type="match status" value="1"/>
</dbReference>
<evidence type="ECO:0000256" key="3">
    <source>
        <dbReference type="ARBA" id="ARBA00022737"/>
    </source>
</evidence>
<evidence type="ECO:0000256" key="1">
    <source>
        <dbReference type="ARBA" id="ARBA00008418"/>
    </source>
</evidence>
<keyword evidence="7" id="KW-1185">Reference proteome</keyword>
<accession>A0A0N5AJZ6</accession>
<feature type="domain" description="Gelsolin-like" evidence="6">
    <location>
        <begin position="1201"/>
        <end position="1276"/>
    </location>
</feature>
<proteinExistence type="inferred from homology"/>
<keyword evidence="3" id="KW-0677">Repeat</keyword>
<dbReference type="PROSITE" id="PS51450">
    <property type="entry name" value="LRR"/>
    <property type="match status" value="2"/>
</dbReference>
<feature type="domain" description="Gelsolin-like" evidence="6">
    <location>
        <begin position="1090"/>
        <end position="1167"/>
    </location>
</feature>
<keyword evidence="2" id="KW-0433">Leucine-rich repeat</keyword>
<evidence type="ECO:0000313" key="8">
    <source>
        <dbReference type="WBParaSite" id="SMUV_0000479701-mRNA-1"/>
    </source>
</evidence>
<dbReference type="STRING" id="451379.A0A0N5AJZ6"/>
<dbReference type="SMART" id="SM00364">
    <property type="entry name" value="LRR_BAC"/>
    <property type="match status" value="5"/>
</dbReference>
<dbReference type="PRINTS" id="PR00019">
    <property type="entry name" value="LEURICHRPT"/>
</dbReference>
<dbReference type="CDD" id="cd11291">
    <property type="entry name" value="gelsolin_S6_like"/>
    <property type="match status" value="1"/>
</dbReference>
<dbReference type="InterPro" id="IPR001611">
    <property type="entry name" value="Leu-rich_rpt"/>
</dbReference>
<name>A0A0N5AJZ6_9BILA</name>
<feature type="domain" description="Gelsolin-like" evidence="6">
    <location>
        <begin position="782"/>
        <end position="850"/>
    </location>
</feature>
<dbReference type="GO" id="GO:0051016">
    <property type="term" value="P:barbed-end actin filament capping"/>
    <property type="evidence" value="ECO:0007669"/>
    <property type="project" value="TreeGrafter"/>
</dbReference>
<dbReference type="GO" id="GO:0005737">
    <property type="term" value="C:cytoplasm"/>
    <property type="evidence" value="ECO:0007669"/>
    <property type="project" value="TreeGrafter"/>
</dbReference>
<dbReference type="GO" id="GO:0005634">
    <property type="term" value="C:nucleus"/>
    <property type="evidence" value="ECO:0007669"/>
    <property type="project" value="TreeGrafter"/>
</dbReference>
<dbReference type="GO" id="GO:0030239">
    <property type="term" value="P:myofibril assembly"/>
    <property type="evidence" value="ECO:0007669"/>
    <property type="project" value="TreeGrafter"/>
</dbReference>
<dbReference type="CDD" id="cd11288">
    <property type="entry name" value="gelsolin_S5_like"/>
    <property type="match status" value="1"/>
</dbReference>
<dbReference type="CDD" id="cd11292">
    <property type="entry name" value="gelsolin_S3_like"/>
    <property type="match status" value="1"/>
</dbReference>
<evidence type="ECO:0000259" key="6">
    <source>
        <dbReference type="Pfam" id="PF00626"/>
    </source>
</evidence>
<feature type="domain" description="Gelsolin-like" evidence="6">
    <location>
        <begin position="659"/>
        <end position="732"/>
    </location>
</feature>
<dbReference type="InterPro" id="IPR003591">
    <property type="entry name" value="Leu-rich_rpt_typical-subtyp"/>
</dbReference>
<dbReference type="SUPFAM" id="SSF52058">
    <property type="entry name" value="L domain-like"/>
    <property type="match status" value="2"/>
</dbReference>
<dbReference type="GO" id="GO:0008154">
    <property type="term" value="P:actin polymerization or depolymerization"/>
    <property type="evidence" value="ECO:0007669"/>
    <property type="project" value="TreeGrafter"/>
</dbReference>
<evidence type="ECO:0000313" key="7">
    <source>
        <dbReference type="Proteomes" id="UP000046393"/>
    </source>
</evidence>
<dbReference type="PANTHER" id="PTHR11977">
    <property type="entry name" value="VILLIN"/>
    <property type="match status" value="1"/>
</dbReference>
<sequence>MSTGVLPFVRGIDFSRNDFSGDRFPKEVAQMTQMTWLKLNQAKLEKVPDELSRLTNLEHLQMSRNALTSVHGELSDLPRLRSVIVRSNLIKTSGIPTDIFRMKDLTIIDFSRNSLREVPANLEYAKGAIVLNLSHNNIDNIPNGVFANLIDLLYLDLSNNKLEMLPPQIRRLTTLQVIRLSDNPLHHFQLKTLSSMAALRVLHMRNTNRTLENIPPTLDDLDNLQDVDFSYNSLPEVPDFLFKLKSLRKLDLSHNKLTKLTIEEGKWETLETLNVSSNELTALPEQIVRMVKLQRLYASDNQLTFQGIPGGIGKLVQLQVLHLSYNKLELVPEGVSRCVRLQRLKLDNNKLILLPDGIHLLPDLKELDLRNNEDLVMPPKPNEQRKALAFYNIDFTLANQYKLAGQSPSSSISSLPSSTHKDPIARKREFLRRRKMQADSQGANKVIESTPSKGQVFFIKKLSFLLSIVEEPTGMSQVAGAARERLENDVRNPEEIKGATWKEKIDNQRPHLDYSDVFDKDIGQEEGLWMWEIENFYPSLVHPSFYGHFYDADCYLVLQATREESGALKHAIYYWIGEQATLDKSMCAAVHAVNLRNHLSASCRTIREEMNDESDEFLELFGEEVTYIEGARTASGFYTVEKPVHVTRLYRAVVNGSAVEMESVPLSPGSLDPRYVFLLDAGETMWVWSGRKSRITISNKARLFAVKMNKKDRKGTAEIETCNELHTPDEFWMALYGHPKKPEEPIVEHISEDLVPERRRLYEVKIGMGFLELPQVELKHGLLYQNMLDTKCAYVLDCTSDVYLWLGKKASRLLKMAGQKIVTELHAMLTRPDYACISRETEGEESTMFRSKFQGWDDIVPFDFTRTADSVQRRGADIKIIMERDKMKTDLSSLFLPRQPAMTEEESEQVMEECNEDLQLLEPFVLEGKKFVRLPQNELGTFYTMDCYVFLCRYEVFPEDEETDLEDEGCDDYKSSKEDNEMNKGDVEKEEHQEDFKCVVYFWQGRDASNMGWLQFTFSLQKKFESLFKDKLEVVRMYQQQENHKFLSHFHKKFVIRRGRRGLNLNLGGRWPELFNMRANGSSVCMRTIQVDCRANQLNSAFCYILRAPFPCVDANGLKGKVYVWIGSKSNVTHHELAEQIAKELINRNDEFPVVVVKEGEEDNTFWECLGGKKKYDTDGEFLQHTRLFRCTNEKGFFAVSEKTVDFCQDDLDDADIMILDNGSMVFLWMGAQASEVELKLAYKAAQVYVAHMLMKQPDKPRKLVLSIKGKESRRFTKCFQAWSKHKVPAGDEA</sequence>
<dbReference type="InterPro" id="IPR029006">
    <property type="entry name" value="ADF-H/Gelsolin-like_dom_sf"/>
</dbReference>
<dbReference type="InterPro" id="IPR007123">
    <property type="entry name" value="Gelsolin-like_dom"/>
</dbReference>